<keyword evidence="1" id="KW-1133">Transmembrane helix</keyword>
<dbReference type="Proteomes" id="UP000001340">
    <property type="component" value="Unassembled WGS sequence"/>
</dbReference>
<dbReference type="EMBL" id="AHNR02000069">
    <property type="protein sequence ID" value="EKR52887.1"/>
    <property type="molecule type" value="Genomic_DNA"/>
</dbReference>
<organism evidence="2 3">
    <name type="scientific">Leptospira interrogans str. UI 12758</name>
    <dbReference type="NCBI Taxonomy" id="1049938"/>
    <lineage>
        <taxon>Bacteria</taxon>
        <taxon>Pseudomonadati</taxon>
        <taxon>Spirochaetota</taxon>
        <taxon>Spirochaetia</taxon>
        <taxon>Leptospirales</taxon>
        <taxon>Leptospiraceae</taxon>
        <taxon>Leptospira</taxon>
    </lineage>
</organism>
<gene>
    <name evidence="2" type="ORF">LEP1GSC105_0222</name>
</gene>
<evidence type="ECO:0000256" key="1">
    <source>
        <dbReference type="SAM" id="Phobius"/>
    </source>
</evidence>
<name>A0A0E2CZX2_LEPIR</name>
<evidence type="ECO:0008006" key="4">
    <source>
        <dbReference type="Google" id="ProtNLM"/>
    </source>
</evidence>
<protein>
    <recommendedName>
        <fullName evidence="4">Alpha/beta hydrolase</fullName>
    </recommendedName>
</protein>
<sequence length="215" mass="24857">MKHLYLISGLGADERVFKNLDFGENDLKYIFWVDPRANEEIFSYCKRLSKQISKSEEIILIGVSFGGIVAIELSKIISVKKIIIISSIKNKMEMPKIYRFISALGIIKMVPAFVYKIYNPILSYLFGINSDEDKKLLKDFIKLTNAKFIKWALSTILKWYNQYTPNEIVHIHGDKDKLFPVRSIKNAFIIKNGGHFMILNKSDEISSKLKEILEN</sequence>
<dbReference type="RefSeq" id="WP_000682106.1">
    <property type="nucleotide sequence ID" value="NZ_AHNR02000069.1"/>
</dbReference>
<reference evidence="2 3" key="1">
    <citation type="submission" date="2012-10" db="EMBL/GenBank/DDBJ databases">
        <authorList>
            <person name="Harkins D.M."/>
            <person name="Durkin A.S."/>
            <person name="Brinkac L.M."/>
            <person name="Haft D.H."/>
            <person name="Selengut J.D."/>
            <person name="Sanka R."/>
            <person name="DePew J."/>
            <person name="Purushe J."/>
            <person name="Chanthongthip A."/>
            <person name="Lattana O."/>
            <person name="Phetsouvanh R."/>
            <person name="Newton P.N."/>
            <person name="Vinetz J.M."/>
            <person name="Sutton G.G."/>
            <person name="Nierman W.C."/>
            <person name="Fouts D.E."/>
        </authorList>
    </citation>
    <scope>NUCLEOTIDE SEQUENCE [LARGE SCALE GENOMIC DNA]</scope>
    <source>
        <strain evidence="2 3">UI 12758</strain>
    </source>
</reference>
<feature type="transmembrane region" description="Helical" evidence="1">
    <location>
        <begin position="58"/>
        <end position="77"/>
    </location>
</feature>
<evidence type="ECO:0000313" key="2">
    <source>
        <dbReference type="EMBL" id="EKR52887.1"/>
    </source>
</evidence>
<dbReference type="SUPFAM" id="SSF53474">
    <property type="entry name" value="alpha/beta-Hydrolases"/>
    <property type="match status" value="1"/>
</dbReference>
<comment type="caution">
    <text evidence="2">The sequence shown here is derived from an EMBL/GenBank/DDBJ whole genome shotgun (WGS) entry which is preliminary data.</text>
</comment>
<keyword evidence="1" id="KW-0812">Transmembrane</keyword>
<dbReference type="AlphaFoldDB" id="A0A0E2CZX2"/>
<dbReference type="InterPro" id="IPR029058">
    <property type="entry name" value="AB_hydrolase_fold"/>
</dbReference>
<feature type="transmembrane region" description="Helical" evidence="1">
    <location>
        <begin position="97"/>
        <end position="118"/>
    </location>
</feature>
<evidence type="ECO:0000313" key="3">
    <source>
        <dbReference type="Proteomes" id="UP000001340"/>
    </source>
</evidence>
<keyword evidence="1" id="KW-0472">Membrane</keyword>
<dbReference type="Gene3D" id="3.40.50.1820">
    <property type="entry name" value="alpha/beta hydrolase"/>
    <property type="match status" value="1"/>
</dbReference>
<proteinExistence type="predicted"/>
<dbReference type="GeneID" id="61141313"/>
<accession>A0A0E2CZX2</accession>